<reference evidence="2" key="1">
    <citation type="submission" date="2018-05" db="EMBL/GenBank/DDBJ databases">
        <authorList>
            <person name="Lanie J.A."/>
            <person name="Ng W.-L."/>
            <person name="Kazmierczak K.M."/>
            <person name="Andrzejewski T.M."/>
            <person name="Davidsen T.M."/>
            <person name="Wayne K.J."/>
            <person name="Tettelin H."/>
            <person name="Glass J.I."/>
            <person name="Rusch D."/>
            <person name="Podicherti R."/>
            <person name="Tsui H.-C.T."/>
            <person name="Winkler M.E."/>
        </authorList>
    </citation>
    <scope>NUCLEOTIDE SEQUENCE</scope>
</reference>
<name>A0A381X4Z7_9ZZZZ</name>
<evidence type="ECO:0000256" key="1">
    <source>
        <dbReference type="SAM" id="MobiDB-lite"/>
    </source>
</evidence>
<proteinExistence type="predicted"/>
<gene>
    <name evidence="2" type="ORF">METZ01_LOCUS112690</name>
</gene>
<organism evidence="2">
    <name type="scientific">marine metagenome</name>
    <dbReference type="NCBI Taxonomy" id="408172"/>
    <lineage>
        <taxon>unclassified sequences</taxon>
        <taxon>metagenomes</taxon>
        <taxon>ecological metagenomes</taxon>
    </lineage>
</organism>
<accession>A0A381X4Z7</accession>
<sequence>MARTADGEERAALSMTTSTNASEHLQALGAPSFRLWIHLCRKAQTEGEEAFVVVSGEGGQGLGPVRAALRRLVSAQYVTAVPEKERRLRICLLKTVEISAG</sequence>
<dbReference type="AlphaFoldDB" id="A0A381X4Z7"/>
<feature type="region of interest" description="Disordered" evidence="1">
    <location>
        <begin position="1"/>
        <end position="20"/>
    </location>
</feature>
<protein>
    <submittedName>
        <fullName evidence="2">Uncharacterized protein</fullName>
    </submittedName>
</protein>
<dbReference type="EMBL" id="UINC01013943">
    <property type="protein sequence ID" value="SVA59836.1"/>
    <property type="molecule type" value="Genomic_DNA"/>
</dbReference>
<feature type="compositionally biased region" description="Basic and acidic residues" evidence="1">
    <location>
        <begin position="1"/>
        <end position="11"/>
    </location>
</feature>
<evidence type="ECO:0000313" key="2">
    <source>
        <dbReference type="EMBL" id="SVA59836.1"/>
    </source>
</evidence>